<dbReference type="EMBL" id="LXQA010001743">
    <property type="protein sequence ID" value="MCH80997.1"/>
    <property type="molecule type" value="Genomic_DNA"/>
</dbReference>
<organism evidence="6 7">
    <name type="scientific">Trifolium medium</name>
    <dbReference type="NCBI Taxonomy" id="97028"/>
    <lineage>
        <taxon>Eukaryota</taxon>
        <taxon>Viridiplantae</taxon>
        <taxon>Streptophyta</taxon>
        <taxon>Embryophyta</taxon>
        <taxon>Tracheophyta</taxon>
        <taxon>Spermatophyta</taxon>
        <taxon>Magnoliopsida</taxon>
        <taxon>eudicotyledons</taxon>
        <taxon>Gunneridae</taxon>
        <taxon>Pentapetalae</taxon>
        <taxon>rosids</taxon>
        <taxon>fabids</taxon>
        <taxon>Fabales</taxon>
        <taxon>Fabaceae</taxon>
        <taxon>Papilionoideae</taxon>
        <taxon>50 kb inversion clade</taxon>
        <taxon>NPAAA clade</taxon>
        <taxon>Hologalegina</taxon>
        <taxon>IRL clade</taxon>
        <taxon>Trifolieae</taxon>
        <taxon>Trifolium</taxon>
    </lineage>
</organism>
<dbReference type="InterPro" id="IPR000808">
    <property type="entry name" value="Mrp-like_CS"/>
</dbReference>
<evidence type="ECO:0000256" key="5">
    <source>
        <dbReference type="ARBA" id="ARBA00023014"/>
    </source>
</evidence>
<dbReference type="Gene3D" id="3.40.50.300">
    <property type="entry name" value="P-loop containing nucleotide triphosphate hydrolases"/>
    <property type="match status" value="1"/>
</dbReference>
<dbReference type="GO" id="GO:0005524">
    <property type="term" value="F:ATP binding"/>
    <property type="evidence" value="ECO:0007669"/>
    <property type="project" value="UniProtKB-KW"/>
</dbReference>
<evidence type="ECO:0000313" key="7">
    <source>
        <dbReference type="Proteomes" id="UP000265520"/>
    </source>
</evidence>
<dbReference type="GO" id="GO:0140663">
    <property type="term" value="F:ATP-dependent FeS chaperone activity"/>
    <property type="evidence" value="ECO:0007669"/>
    <property type="project" value="InterPro"/>
</dbReference>
<keyword evidence="3" id="KW-0067">ATP-binding</keyword>
<dbReference type="PANTHER" id="PTHR23264:SF19">
    <property type="entry name" value="CYTOSOLIC FE-S CLUSTER ASSEMBLY FACTOR NUBP2"/>
    <property type="match status" value="1"/>
</dbReference>
<reference evidence="6 7" key="1">
    <citation type="journal article" date="2018" name="Front. Plant Sci.">
        <title>Red Clover (Trifolium pratense) and Zigzag Clover (T. medium) - A Picture of Genomic Similarities and Differences.</title>
        <authorList>
            <person name="Dluhosova J."/>
            <person name="Istvanek J."/>
            <person name="Nedelnik J."/>
            <person name="Repkova J."/>
        </authorList>
    </citation>
    <scope>NUCLEOTIDE SEQUENCE [LARGE SCALE GENOMIC DNA]</scope>
    <source>
        <strain evidence="7">cv. 10/8</strain>
        <tissue evidence="6">Leaf</tissue>
    </source>
</reference>
<comment type="caution">
    <text evidence="6">The sequence shown here is derived from an EMBL/GenBank/DDBJ whole genome shotgun (WGS) entry which is preliminary data.</text>
</comment>
<dbReference type="AlphaFoldDB" id="A0A392M0Y4"/>
<dbReference type="GO" id="GO:0046872">
    <property type="term" value="F:metal ion binding"/>
    <property type="evidence" value="ECO:0007669"/>
    <property type="project" value="UniProtKB-KW"/>
</dbReference>
<evidence type="ECO:0000256" key="4">
    <source>
        <dbReference type="ARBA" id="ARBA00023004"/>
    </source>
</evidence>
<keyword evidence="7" id="KW-1185">Reference proteome</keyword>
<dbReference type="GO" id="GO:0005829">
    <property type="term" value="C:cytosol"/>
    <property type="evidence" value="ECO:0007669"/>
    <property type="project" value="TreeGrafter"/>
</dbReference>
<dbReference type="GO" id="GO:0016226">
    <property type="term" value="P:iron-sulfur cluster assembly"/>
    <property type="evidence" value="ECO:0007669"/>
    <property type="project" value="InterPro"/>
</dbReference>
<dbReference type="Proteomes" id="UP000265520">
    <property type="component" value="Unassembled WGS sequence"/>
</dbReference>
<evidence type="ECO:0000256" key="2">
    <source>
        <dbReference type="ARBA" id="ARBA00022741"/>
    </source>
</evidence>
<dbReference type="InterPro" id="IPR033756">
    <property type="entry name" value="YlxH/NBP35"/>
</dbReference>
<protein>
    <submittedName>
        <fullName evidence="6">Cytosolic fe-s cluster assembly factor nbp35-like</fullName>
    </submittedName>
</protein>
<keyword evidence="4" id="KW-0408">Iron</keyword>
<keyword evidence="2" id="KW-0547">Nucleotide-binding</keyword>
<dbReference type="SUPFAM" id="SSF52540">
    <property type="entry name" value="P-loop containing nucleoside triphosphate hydrolases"/>
    <property type="match status" value="1"/>
</dbReference>
<evidence type="ECO:0000313" key="6">
    <source>
        <dbReference type="EMBL" id="MCH80997.1"/>
    </source>
</evidence>
<name>A0A392M0Y4_9FABA</name>
<dbReference type="PROSITE" id="PS01215">
    <property type="entry name" value="MRP"/>
    <property type="match status" value="1"/>
</dbReference>
<dbReference type="InterPro" id="IPR019591">
    <property type="entry name" value="Mrp/NBP35_ATP-bd"/>
</dbReference>
<gene>
    <name evidence="6" type="ORF">A2U01_0001775</name>
</gene>
<accession>A0A392M0Y4</accession>
<dbReference type="InterPro" id="IPR027417">
    <property type="entry name" value="P-loop_NTPase"/>
</dbReference>
<dbReference type="PANTHER" id="PTHR23264">
    <property type="entry name" value="NUCLEOTIDE-BINDING PROTEIN NBP35 YEAST -RELATED"/>
    <property type="match status" value="1"/>
</dbReference>
<keyword evidence="1" id="KW-0479">Metal-binding</keyword>
<dbReference type="Pfam" id="PF10609">
    <property type="entry name" value="ParA"/>
    <property type="match status" value="2"/>
</dbReference>
<sequence>MSSEFVVDHPEAAAIVRGPRKTMCIKLFLKEVYWNELDFLIVDTPPGTSDEQMTIVECLGAANVDGAIIVTTPQQVSLIDVKKEVNFCKTGGVKVLGVVENMSGLSQPFSNLKFMKITDNSEMKDVTEWTLEYMREKAPEILNFIASSEVFDSSGGGAIKMCNEMKVPFLGKVPLDPQLCKAAEEGRSCFKDKDCAVSAPALQKIIDKMMETIGLSMTVSNGV</sequence>
<keyword evidence="5" id="KW-0411">Iron-sulfur</keyword>
<proteinExistence type="predicted"/>
<evidence type="ECO:0000256" key="3">
    <source>
        <dbReference type="ARBA" id="ARBA00022840"/>
    </source>
</evidence>
<evidence type="ECO:0000256" key="1">
    <source>
        <dbReference type="ARBA" id="ARBA00022723"/>
    </source>
</evidence>
<dbReference type="GO" id="GO:0051536">
    <property type="term" value="F:iron-sulfur cluster binding"/>
    <property type="evidence" value="ECO:0007669"/>
    <property type="project" value="UniProtKB-KW"/>
</dbReference>